<dbReference type="GeneID" id="25279155"/>
<dbReference type="InterPro" id="IPR007219">
    <property type="entry name" value="XnlR_reg_dom"/>
</dbReference>
<evidence type="ECO:0000256" key="6">
    <source>
        <dbReference type="ARBA" id="ARBA00023242"/>
    </source>
</evidence>
<dbReference type="GO" id="GO:0000978">
    <property type="term" value="F:RNA polymerase II cis-regulatory region sequence-specific DNA binding"/>
    <property type="evidence" value="ECO:0007669"/>
    <property type="project" value="InterPro"/>
</dbReference>
<organism evidence="9 10">
    <name type="scientific">Exophiala aquamarina CBS 119918</name>
    <dbReference type="NCBI Taxonomy" id="1182545"/>
    <lineage>
        <taxon>Eukaryota</taxon>
        <taxon>Fungi</taxon>
        <taxon>Dikarya</taxon>
        <taxon>Ascomycota</taxon>
        <taxon>Pezizomycotina</taxon>
        <taxon>Eurotiomycetes</taxon>
        <taxon>Chaetothyriomycetidae</taxon>
        <taxon>Chaetothyriales</taxon>
        <taxon>Herpotrichiellaceae</taxon>
        <taxon>Exophiala</taxon>
    </lineage>
</organism>
<evidence type="ECO:0000259" key="8">
    <source>
        <dbReference type="Pfam" id="PF04082"/>
    </source>
</evidence>
<dbReference type="InterPro" id="IPR051059">
    <property type="entry name" value="VerF-like"/>
</dbReference>
<feature type="region of interest" description="Disordered" evidence="7">
    <location>
        <begin position="250"/>
        <end position="274"/>
    </location>
</feature>
<keyword evidence="3" id="KW-0677">Repeat</keyword>
<keyword evidence="6" id="KW-0539">Nucleus</keyword>
<evidence type="ECO:0000256" key="4">
    <source>
        <dbReference type="ARBA" id="ARBA00022771"/>
    </source>
</evidence>
<reference evidence="9 10" key="1">
    <citation type="submission" date="2013-03" db="EMBL/GenBank/DDBJ databases">
        <title>The Genome Sequence of Exophiala aquamarina CBS 119918.</title>
        <authorList>
            <consortium name="The Broad Institute Genomics Platform"/>
            <person name="Cuomo C."/>
            <person name="de Hoog S."/>
            <person name="Gorbushina A."/>
            <person name="Walker B."/>
            <person name="Young S.K."/>
            <person name="Zeng Q."/>
            <person name="Gargeya S."/>
            <person name="Fitzgerald M."/>
            <person name="Haas B."/>
            <person name="Abouelleil A."/>
            <person name="Allen A.W."/>
            <person name="Alvarado L."/>
            <person name="Arachchi H.M."/>
            <person name="Berlin A.M."/>
            <person name="Chapman S.B."/>
            <person name="Gainer-Dewar J."/>
            <person name="Goldberg J."/>
            <person name="Griggs A."/>
            <person name="Gujja S."/>
            <person name="Hansen M."/>
            <person name="Howarth C."/>
            <person name="Imamovic A."/>
            <person name="Ireland A."/>
            <person name="Larimer J."/>
            <person name="McCowan C."/>
            <person name="Murphy C."/>
            <person name="Pearson M."/>
            <person name="Poon T.W."/>
            <person name="Priest M."/>
            <person name="Roberts A."/>
            <person name="Saif S."/>
            <person name="Shea T."/>
            <person name="Sisk P."/>
            <person name="Sykes S."/>
            <person name="Wortman J."/>
            <person name="Nusbaum C."/>
            <person name="Birren B."/>
        </authorList>
    </citation>
    <scope>NUCLEOTIDE SEQUENCE [LARGE SCALE GENOMIC DNA]</scope>
    <source>
        <strain evidence="9 10">CBS 119918</strain>
    </source>
</reference>
<feature type="domain" description="Xylanolytic transcriptional activator regulatory" evidence="8">
    <location>
        <begin position="363"/>
        <end position="586"/>
    </location>
</feature>
<feature type="compositionally biased region" description="Polar residues" evidence="7">
    <location>
        <begin position="52"/>
        <end position="68"/>
    </location>
</feature>
<evidence type="ECO:0000256" key="7">
    <source>
        <dbReference type="SAM" id="MobiDB-lite"/>
    </source>
</evidence>
<dbReference type="OrthoDB" id="1405595at2759"/>
<keyword evidence="2" id="KW-0479">Metal-binding</keyword>
<keyword evidence="10" id="KW-1185">Reference proteome</keyword>
<dbReference type="STRING" id="1182545.A0A072PJ97"/>
<evidence type="ECO:0000256" key="3">
    <source>
        <dbReference type="ARBA" id="ARBA00022737"/>
    </source>
</evidence>
<proteinExistence type="predicted"/>
<dbReference type="HOGENOM" id="CLU_009184_1_0_1"/>
<dbReference type="GO" id="GO:0006351">
    <property type="term" value="P:DNA-templated transcription"/>
    <property type="evidence" value="ECO:0007669"/>
    <property type="project" value="InterPro"/>
</dbReference>
<evidence type="ECO:0000256" key="2">
    <source>
        <dbReference type="ARBA" id="ARBA00022723"/>
    </source>
</evidence>
<dbReference type="AlphaFoldDB" id="A0A072PJ97"/>
<dbReference type="EMBL" id="AMGV01000003">
    <property type="protein sequence ID" value="KEF59378.1"/>
    <property type="molecule type" value="Genomic_DNA"/>
</dbReference>
<protein>
    <recommendedName>
        <fullName evidence="8">Xylanolytic transcriptional activator regulatory domain-containing protein</fullName>
    </recommendedName>
</protein>
<gene>
    <name evidence="9" type="ORF">A1O9_04222</name>
</gene>
<dbReference type="VEuPathDB" id="FungiDB:A1O9_04222"/>
<dbReference type="PANTHER" id="PTHR40626:SF11">
    <property type="entry name" value="ZINC FINGER PROTEIN YPR022C"/>
    <property type="match status" value="1"/>
</dbReference>
<feature type="compositionally biased region" description="Polar residues" evidence="7">
    <location>
        <begin position="77"/>
        <end position="100"/>
    </location>
</feature>
<sequence length="846" mass="93848">MSATFVVRNSHDCLISSGIYYDMPTTVRPYFTATSATSASTGKMFINDINEYDNNPQHGPQSDSLSSDWQLPEQRVTEMTQQLADSQGQHDTQAFHSSEQPDLPTDQCSLEHRGPTVLDQWQSPESANIRQRGVCDDGQGIEQTFDLMPDLADLRFFDGDTFRASRMDWFACDTEFSDHQTMVSRDFNTPDALPGHGLILGTEPQSLNELVMGFPDSALAVHAPTSGSAPGQDQESENIYDNTSARVPAHDELDQSRPSPSHLRPGPDVVSNNETEEVWPAVLDRGGNEMWPFDYTSNKGFRVIKLPPLRQVLEDTVARRPAIEKATVLDLIKILSSPHIPSLNDGPILEALPAVGFLTKLVKIYFDEFHAVFPVIHVPTWKLESCSTPLLAAMACLGANHSTAEGSQDVAALLAEITQRALFWTGQIDTKAFRSTEYIAAMCFHHLYSLGLGNRRLYELAEASRSTMLASLRGMGVLSDSVASEDKDTVSSQVKHLHIAELERAWQEWREKEAKLRVAWTVFEFDCTIATMTGKRGVFSLNELPPRLPCSDSLWEAPTAKTWASILAFNNQPGAFYPLFQNLMASNTPPRSLPAWSKRLLAQALSRLHTDLKELEDCSMPSMLGLASLAESQRTSRKRMLAALSSLHDSLSAPKSTTEIVSMNIACLGVHYTHLIDGNQAMDLVIFLFRNSGRDLSPALSSELNRARQHLQAIFTRYPVDMRRAVSHAASVVAITRECPIFTPCETMRLFNAFAFLLAFTKLSSGSSNEGRPAIHLDVIPWQRCEADAPMFEYWTIHGGPACIGGVDVCDSGSFEALRDLGLKAMHELRVWGLARKFHLILQNFG</sequence>
<evidence type="ECO:0000313" key="10">
    <source>
        <dbReference type="Proteomes" id="UP000027920"/>
    </source>
</evidence>
<keyword evidence="4" id="KW-0863">Zinc-finger</keyword>
<dbReference type="GO" id="GO:0000785">
    <property type="term" value="C:chromatin"/>
    <property type="evidence" value="ECO:0007669"/>
    <property type="project" value="TreeGrafter"/>
</dbReference>
<feature type="region of interest" description="Disordered" evidence="7">
    <location>
        <begin position="49"/>
        <end position="68"/>
    </location>
</feature>
<keyword evidence="5" id="KW-0862">Zinc</keyword>
<dbReference type="GO" id="GO:0000981">
    <property type="term" value="F:DNA-binding transcription factor activity, RNA polymerase II-specific"/>
    <property type="evidence" value="ECO:0007669"/>
    <property type="project" value="InterPro"/>
</dbReference>
<dbReference type="Pfam" id="PF04082">
    <property type="entry name" value="Fungal_trans"/>
    <property type="match status" value="1"/>
</dbReference>
<dbReference type="GO" id="GO:0008270">
    <property type="term" value="F:zinc ion binding"/>
    <property type="evidence" value="ECO:0007669"/>
    <property type="project" value="UniProtKB-KW"/>
</dbReference>
<comment type="subcellular location">
    <subcellularLocation>
        <location evidence="1">Nucleus</location>
    </subcellularLocation>
</comment>
<dbReference type="PANTHER" id="PTHR40626">
    <property type="entry name" value="MIP31509P"/>
    <property type="match status" value="1"/>
</dbReference>
<accession>A0A072PJ97</accession>
<dbReference type="RefSeq" id="XP_013261968.1">
    <property type="nucleotide sequence ID" value="XM_013406514.1"/>
</dbReference>
<dbReference type="CDD" id="cd12148">
    <property type="entry name" value="fungal_TF_MHR"/>
    <property type="match status" value="1"/>
</dbReference>
<name>A0A072PJ97_9EURO</name>
<dbReference type="GO" id="GO:0005634">
    <property type="term" value="C:nucleus"/>
    <property type="evidence" value="ECO:0007669"/>
    <property type="project" value="UniProtKB-SubCell"/>
</dbReference>
<comment type="caution">
    <text evidence="9">The sequence shown here is derived from an EMBL/GenBank/DDBJ whole genome shotgun (WGS) entry which is preliminary data.</text>
</comment>
<feature type="region of interest" description="Disordered" evidence="7">
    <location>
        <begin position="75"/>
        <end position="111"/>
    </location>
</feature>
<evidence type="ECO:0000313" key="9">
    <source>
        <dbReference type="EMBL" id="KEF59378.1"/>
    </source>
</evidence>
<evidence type="ECO:0000256" key="5">
    <source>
        <dbReference type="ARBA" id="ARBA00022833"/>
    </source>
</evidence>
<dbReference type="Proteomes" id="UP000027920">
    <property type="component" value="Unassembled WGS sequence"/>
</dbReference>
<evidence type="ECO:0000256" key="1">
    <source>
        <dbReference type="ARBA" id="ARBA00004123"/>
    </source>
</evidence>